<dbReference type="GO" id="GO:0016747">
    <property type="term" value="F:acyltransferase activity, transferring groups other than amino-acyl groups"/>
    <property type="evidence" value="ECO:0007669"/>
    <property type="project" value="InterPro"/>
</dbReference>
<protein>
    <submittedName>
        <fullName evidence="2">AAC(6')-Ia family aminoglycoside 6'-N-acetyltransferase AacA16</fullName>
    </submittedName>
</protein>
<organism evidence="2 3">
    <name type="scientific">Acinetobacter baumannii</name>
    <dbReference type="NCBI Taxonomy" id="470"/>
    <lineage>
        <taxon>Bacteria</taxon>
        <taxon>Pseudomonadati</taxon>
        <taxon>Pseudomonadota</taxon>
        <taxon>Gammaproteobacteria</taxon>
        <taxon>Moraxellales</taxon>
        <taxon>Moraxellaceae</taxon>
        <taxon>Acinetobacter</taxon>
        <taxon>Acinetobacter calcoaceticus/baumannii complex</taxon>
    </lineage>
</organism>
<dbReference type="CDD" id="cd04301">
    <property type="entry name" value="NAT_SF"/>
    <property type="match status" value="1"/>
</dbReference>
<accession>A0AAX1IWJ1</accession>
<feature type="domain" description="N-acetyltransferase" evidence="1">
    <location>
        <begin position="13"/>
        <end position="183"/>
    </location>
</feature>
<sequence>MNYSICDIAESNELILEAAKMLKKSFLDAGNESWGDIKNAIEEVEECIEHPNICLGICLDDKLIGWTGLRPMYDKTWELHPMVIKTEYQGKGFGKVLLRELETRAKSRGIIGIALGTDDEYQKTSLSMIDINERNIFDEIGNIKNVNNHPYEFYKKCGYMIVGIIPNANGKRKPDIWMWKDIS</sequence>
<dbReference type="EMBL" id="CP061525">
    <property type="protein sequence ID" value="QNV20756.1"/>
    <property type="molecule type" value="Genomic_DNA"/>
</dbReference>
<dbReference type="SUPFAM" id="SSF55729">
    <property type="entry name" value="Acyl-CoA N-acyltransferases (Nat)"/>
    <property type="match status" value="1"/>
</dbReference>
<evidence type="ECO:0000313" key="3">
    <source>
        <dbReference type="Proteomes" id="UP000516419"/>
    </source>
</evidence>
<gene>
    <name evidence="2" type="ORF">FQZ18_13420</name>
</gene>
<evidence type="ECO:0000259" key="1">
    <source>
        <dbReference type="PROSITE" id="PS51186"/>
    </source>
</evidence>
<reference evidence="2 3" key="1">
    <citation type="submission" date="2020-09" db="EMBL/GenBank/DDBJ databases">
        <title>Carbapenem-Resistant Acinetobacter baumannii devoid of typical resistance factors.</title>
        <authorList>
            <person name="Hoffmann M."/>
            <person name="Luo Y."/>
            <person name="Strain E."/>
            <person name="Rand H."/>
            <person name="Javkar K.G."/>
        </authorList>
    </citation>
    <scope>NUCLEOTIDE SEQUENCE [LARGE SCALE GENOMIC DNA]</scope>
    <source>
        <strain evidence="2 3">CFSAN093705</strain>
    </source>
</reference>
<dbReference type="InterPro" id="IPR016181">
    <property type="entry name" value="Acyl_CoA_acyltransferase"/>
</dbReference>
<dbReference type="Gene3D" id="3.40.630.30">
    <property type="match status" value="1"/>
</dbReference>
<dbReference type="Proteomes" id="UP000516419">
    <property type="component" value="Chromosome"/>
</dbReference>
<dbReference type="PROSITE" id="PS51186">
    <property type="entry name" value="GNAT"/>
    <property type="match status" value="1"/>
</dbReference>
<proteinExistence type="predicted"/>
<evidence type="ECO:0000313" key="2">
    <source>
        <dbReference type="EMBL" id="QNV20756.1"/>
    </source>
</evidence>
<dbReference type="InterPro" id="IPR000182">
    <property type="entry name" value="GNAT_dom"/>
</dbReference>
<dbReference type="Pfam" id="PF00583">
    <property type="entry name" value="Acetyltransf_1"/>
    <property type="match status" value="1"/>
</dbReference>
<dbReference type="RefSeq" id="WP_001109644.1">
    <property type="nucleotide sequence ID" value="NZ_CAJHHC010000070.1"/>
</dbReference>
<dbReference type="AlphaFoldDB" id="A0AAX1IWJ1"/>
<name>A0AAX1IWJ1_ACIBA</name>
<dbReference type="NCBIfam" id="NF033078">
    <property type="entry name" value="AAC_6p_Ia_fam"/>
    <property type="match status" value="1"/>
</dbReference>